<accession>A0A1Y4HVH4</accession>
<organism evidence="1 2">
    <name type="scientific">Parabacteroides distasonis</name>
    <dbReference type="NCBI Taxonomy" id="823"/>
    <lineage>
        <taxon>Bacteria</taxon>
        <taxon>Pseudomonadati</taxon>
        <taxon>Bacteroidota</taxon>
        <taxon>Bacteroidia</taxon>
        <taxon>Bacteroidales</taxon>
        <taxon>Tannerellaceae</taxon>
        <taxon>Parabacteroides</taxon>
    </lineage>
</organism>
<dbReference type="RefSeq" id="WP_005864390.1">
    <property type="nucleotide sequence ID" value="NZ_BAABYH010000001.1"/>
</dbReference>
<gene>
    <name evidence="1" type="ORF">B5F32_21540</name>
</gene>
<dbReference type="InterPro" id="IPR007712">
    <property type="entry name" value="RelE/ParE_toxin"/>
</dbReference>
<evidence type="ECO:0000313" key="1">
    <source>
        <dbReference type="EMBL" id="OUP12034.1"/>
    </source>
</evidence>
<evidence type="ECO:0000313" key="2">
    <source>
        <dbReference type="Proteomes" id="UP000195950"/>
    </source>
</evidence>
<dbReference type="Gene3D" id="3.30.2310.20">
    <property type="entry name" value="RelE-like"/>
    <property type="match status" value="1"/>
</dbReference>
<protein>
    <submittedName>
        <fullName evidence="1">Plasmid stabilization protein ParE</fullName>
    </submittedName>
</protein>
<proteinExistence type="predicted"/>
<name>A0A1Y4HVH4_PARDI</name>
<dbReference type="InterPro" id="IPR035093">
    <property type="entry name" value="RelE/ParE_toxin_dom_sf"/>
</dbReference>
<comment type="caution">
    <text evidence="1">The sequence shown here is derived from an EMBL/GenBank/DDBJ whole genome shotgun (WGS) entry which is preliminary data.</text>
</comment>
<dbReference type="Pfam" id="PF05016">
    <property type="entry name" value="ParE_toxin"/>
    <property type="match status" value="1"/>
</dbReference>
<sequence>MEARPTQKQVITSSLFWESYDNVYVQGLDLFGFYQAELYANKIKSILYELDQTYPYYPECRHLATKSRMYRNIILDSHLIIYRITEERIEVLDIVHSASSMRKIKKTRNIHIE</sequence>
<dbReference type="Proteomes" id="UP000195950">
    <property type="component" value="Unassembled WGS sequence"/>
</dbReference>
<dbReference type="EMBL" id="NFJX01000058">
    <property type="protein sequence ID" value="OUP12034.1"/>
    <property type="molecule type" value="Genomic_DNA"/>
</dbReference>
<dbReference type="AlphaFoldDB" id="A0A1Y4HVH4"/>
<reference evidence="2" key="1">
    <citation type="submission" date="2017-04" db="EMBL/GenBank/DDBJ databases">
        <title>Function of individual gut microbiota members based on whole genome sequencing of pure cultures obtained from chicken caecum.</title>
        <authorList>
            <person name="Medvecky M."/>
            <person name="Cejkova D."/>
            <person name="Polansky O."/>
            <person name="Karasova D."/>
            <person name="Kubasova T."/>
            <person name="Cizek A."/>
            <person name="Rychlik I."/>
        </authorList>
    </citation>
    <scope>NUCLEOTIDE SEQUENCE [LARGE SCALE GENOMIC DNA]</scope>
    <source>
        <strain evidence="2">An199</strain>
    </source>
</reference>